<keyword evidence="10" id="KW-1185">Reference proteome</keyword>
<dbReference type="InterPro" id="IPR029058">
    <property type="entry name" value="AB_hydrolase_fold"/>
</dbReference>
<dbReference type="PANTHER" id="PTHR48182:SF2">
    <property type="entry name" value="PROTEIN SERAC1"/>
    <property type="match status" value="1"/>
</dbReference>
<organism evidence="9 10">
    <name type="scientific">Riccia sorocarpa</name>
    <dbReference type="NCBI Taxonomy" id="122646"/>
    <lineage>
        <taxon>Eukaryota</taxon>
        <taxon>Viridiplantae</taxon>
        <taxon>Streptophyta</taxon>
        <taxon>Embryophyta</taxon>
        <taxon>Marchantiophyta</taxon>
        <taxon>Marchantiopsida</taxon>
        <taxon>Marchantiidae</taxon>
        <taxon>Marchantiales</taxon>
        <taxon>Ricciaceae</taxon>
        <taxon>Riccia</taxon>
    </lineage>
</organism>
<dbReference type="Gene3D" id="3.40.50.1460">
    <property type="match status" value="1"/>
</dbReference>
<dbReference type="AlphaFoldDB" id="A0ABD3HL26"/>
<comment type="caution">
    <text evidence="9">The sequence shown here is derived from an EMBL/GenBank/DDBJ whole genome shotgun (WGS) entry which is preliminary data.</text>
</comment>
<evidence type="ECO:0000256" key="5">
    <source>
        <dbReference type="ARBA" id="ARBA00022824"/>
    </source>
</evidence>
<reference evidence="9 10" key="1">
    <citation type="submission" date="2024-09" db="EMBL/GenBank/DDBJ databases">
        <title>Chromosome-scale assembly of Riccia sorocarpa.</title>
        <authorList>
            <person name="Paukszto L."/>
        </authorList>
    </citation>
    <scope>NUCLEOTIDE SEQUENCE [LARGE SCALE GENOMIC DNA]</scope>
    <source>
        <strain evidence="9">LP-2024</strain>
        <tissue evidence="9">Aerial parts of the thallus</tissue>
    </source>
</reference>
<dbReference type="PANTHER" id="PTHR48182">
    <property type="entry name" value="PROTEIN SERAC1"/>
    <property type="match status" value="1"/>
</dbReference>
<keyword evidence="6" id="KW-0496">Mitochondrion</keyword>
<dbReference type="InterPro" id="IPR015917">
    <property type="entry name" value="Pept_C14A"/>
</dbReference>
<sequence length="518" mass="58436">MSSIATLILHGLFRKIGKFGVMPESDDLYVMYEPNKVNSKVELELIFFPGTASDGAYRSTWMSKDGKDCWLQTWLPKAFPTTRILAVSLLAADDEELDLELNCENLIAAITSYHQSAGRCPLILVGHCKGGLMIKKLCNKIKEKVAENTTDADQLQGFLRSVRGFAYYGTSHAGYDSEDSSSDISSRAVGRLNTAFEQFITSYGCKELALGETRPTQLCSSKPVIVDESSASHGIQRNSFFPVAADHISVCKPESPLSNSFLYLKHFIHTTMQECSSNPVIVDESSASHGIQRNSFFPVAADHISVCKPESPLSNSFLYLKHFIHTTMQEVHYRNLNVRRKKLRGRAIIISMEKKRPGSDIDRRRFVDMADYIKFCPVQILDRREQELRNIIQEKLRNEVDNEDECILCCVSAHGFISGGKQFIYDENEVPIELSAVLEPIIACPKLVGKPKVFVINACRVFQPEPPVRNPYHIMPEAEDCLLMTLERRVPELAATLLKRQVPEIHSTLSKRLSWRLR</sequence>
<dbReference type="SUPFAM" id="SSF52129">
    <property type="entry name" value="Caspase-like"/>
    <property type="match status" value="1"/>
</dbReference>
<dbReference type="InterPro" id="IPR029030">
    <property type="entry name" value="Caspase-like_dom_sf"/>
</dbReference>
<evidence type="ECO:0000256" key="4">
    <source>
        <dbReference type="ARBA" id="ARBA00010134"/>
    </source>
</evidence>
<dbReference type="SMART" id="SM00115">
    <property type="entry name" value="CASc"/>
    <property type="match status" value="1"/>
</dbReference>
<dbReference type="Proteomes" id="UP001633002">
    <property type="component" value="Unassembled WGS sequence"/>
</dbReference>
<accession>A0ABD3HL26</accession>
<dbReference type="SUPFAM" id="SSF53474">
    <property type="entry name" value="alpha/beta-Hydrolases"/>
    <property type="match status" value="1"/>
</dbReference>
<gene>
    <name evidence="9" type="ORF">R1sor_005734</name>
</gene>
<comment type="similarity">
    <text evidence="4">Belongs to the peptidase C14A family.</text>
</comment>
<dbReference type="Pfam" id="PF00656">
    <property type="entry name" value="Peptidase_C14"/>
    <property type="match status" value="1"/>
</dbReference>
<dbReference type="PROSITE" id="PS50208">
    <property type="entry name" value="CASPASE_P20"/>
    <property type="match status" value="1"/>
</dbReference>
<evidence type="ECO:0000256" key="7">
    <source>
        <dbReference type="ARBA" id="ARBA00023136"/>
    </source>
</evidence>
<dbReference type="Gene3D" id="3.40.50.1820">
    <property type="entry name" value="alpha/beta hydrolase"/>
    <property type="match status" value="1"/>
</dbReference>
<keyword evidence="7" id="KW-0472">Membrane</keyword>
<evidence type="ECO:0000256" key="2">
    <source>
        <dbReference type="ARBA" id="ARBA00004240"/>
    </source>
</evidence>
<dbReference type="PRINTS" id="PR00376">
    <property type="entry name" value="IL1BCENZYME"/>
</dbReference>
<evidence type="ECO:0000259" key="8">
    <source>
        <dbReference type="PROSITE" id="PS50208"/>
    </source>
</evidence>
<evidence type="ECO:0000256" key="1">
    <source>
        <dbReference type="ARBA" id="ARBA00004173"/>
    </source>
</evidence>
<protein>
    <recommendedName>
        <fullName evidence="8">Caspase family p20 domain-containing protein</fullName>
    </recommendedName>
</protein>
<comment type="subcellular location">
    <subcellularLocation>
        <location evidence="2">Endoplasmic reticulum</location>
    </subcellularLocation>
    <subcellularLocation>
        <location evidence="3">Membrane</location>
    </subcellularLocation>
    <subcellularLocation>
        <location evidence="1">Mitochondrion</location>
    </subcellularLocation>
</comment>
<keyword evidence="5" id="KW-0256">Endoplasmic reticulum</keyword>
<dbReference type="GO" id="GO:0005783">
    <property type="term" value="C:endoplasmic reticulum"/>
    <property type="evidence" value="ECO:0007669"/>
    <property type="project" value="UniProtKB-SubCell"/>
</dbReference>
<dbReference type="InterPro" id="IPR001309">
    <property type="entry name" value="Pept_C14_p20"/>
</dbReference>
<name>A0ABD3HL26_9MARC</name>
<evidence type="ECO:0000313" key="10">
    <source>
        <dbReference type="Proteomes" id="UP001633002"/>
    </source>
</evidence>
<dbReference type="EMBL" id="JBJQOH010000003">
    <property type="protein sequence ID" value="KAL3692083.1"/>
    <property type="molecule type" value="Genomic_DNA"/>
</dbReference>
<dbReference type="InterPro" id="IPR052374">
    <property type="entry name" value="SERAC1"/>
</dbReference>
<evidence type="ECO:0000256" key="3">
    <source>
        <dbReference type="ARBA" id="ARBA00004370"/>
    </source>
</evidence>
<evidence type="ECO:0000256" key="6">
    <source>
        <dbReference type="ARBA" id="ARBA00023128"/>
    </source>
</evidence>
<dbReference type="GO" id="GO:0005739">
    <property type="term" value="C:mitochondrion"/>
    <property type="evidence" value="ECO:0007669"/>
    <property type="project" value="UniProtKB-SubCell"/>
</dbReference>
<evidence type="ECO:0000313" key="9">
    <source>
        <dbReference type="EMBL" id="KAL3692083.1"/>
    </source>
</evidence>
<dbReference type="InterPro" id="IPR011600">
    <property type="entry name" value="Pept_C14_caspase"/>
</dbReference>
<proteinExistence type="inferred from homology"/>
<feature type="domain" description="Caspase family p20" evidence="8">
    <location>
        <begin position="356"/>
        <end position="463"/>
    </location>
</feature>
<dbReference type="GO" id="GO:0016020">
    <property type="term" value="C:membrane"/>
    <property type="evidence" value="ECO:0007669"/>
    <property type="project" value="UniProtKB-SubCell"/>
</dbReference>